<gene>
    <name evidence="2" type="ORF">SCLCIDRAFT_33859</name>
</gene>
<dbReference type="Proteomes" id="UP000053989">
    <property type="component" value="Unassembled WGS sequence"/>
</dbReference>
<feature type="region of interest" description="Disordered" evidence="1">
    <location>
        <begin position="95"/>
        <end position="126"/>
    </location>
</feature>
<dbReference type="OrthoDB" id="2693277at2759"/>
<dbReference type="InParanoid" id="A0A0C3CQS4"/>
<keyword evidence="3" id="KW-1185">Reference proteome</keyword>
<dbReference type="EMBL" id="KN822303">
    <property type="protein sequence ID" value="KIM50955.1"/>
    <property type="molecule type" value="Genomic_DNA"/>
</dbReference>
<dbReference type="AlphaFoldDB" id="A0A0C3CQS4"/>
<reference evidence="2 3" key="1">
    <citation type="submission" date="2014-04" db="EMBL/GenBank/DDBJ databases">
        <authorList>
            <consortium name="DOE Joint Genome Institute"/>
            <person name="Kuo A."/>
            <person name="Kohler A."/>
            <person name="Nagy L.G."/>
            <person name="Floudas D."/>
            <person name="Copeland A."/>
            <person name="Barry K.W."/>
            <person name="Cichocki N."/>
            <person name="Veneault-Fourrey C."/>
            <person name="LaButti K."/>
            <person name="Lindquist E.A."/>
            <person name="Lipzen A."/>
            <person name="Lundell T."/>
            <person name="Morin E."/>
            <person name="Murat C."/>
            <person name="Sun H."/>
            <person name="Tunlid A."/>
            <person name="Henrissat B."/>
            <person name="Grigoriev I.V."/>
            <person name="Hibbett D.S."/>
            <person name="Martin F."/>
            <person name="Nordberg H.P."/>
            <person name="Cantor M.N."/>
            <person name="Hua S.X."/>
        </authorList>
    </citation>
    <scope>NUCLEOTIDE SEQUENCE [LARGE SCALE GENOMIC DNA]</scope>
    <source>
        <strain evidence="2 3">Foug A</strain>
    </source>
</reference>
<proteinExistence type="predicted"/>
<organism evidence="2 3">
    <name type="scientific">Scleroderma citrinum Foug A</name>
    <dbReference type="NCBI Taxonomy" id="1036808"/>
    <lineage>
        <taxon>Eukaryota</taxon>
        <taxon>Fungi</taxon>
        <taxon>Dikarya</taxon>
        <taxon>Basidiomycota</taxon>
        <taxon>Agaricomycotina</taxon>
        <taxon>Agaricomycetes</taxon>
        <taxon>Agaricomycetidae</taxon>
        <taxon>Boletales</taxon>
        <taxon>Sclerodermatineae</taxon>
        <taxon>Sclerodermataceae</taxon>
        <taxon>Scleroderma</taxon>
    </lineage>
</organism>
<reference evidence="3" key="2">
    <citation type="submission" date="2015-01" db="EMBL/GenBank/DDBJ databases">
        <title>Evolutionary Origins and Diversification of the Mycorrhizal Mutualists.</title>
        <authorList>
            <consortium name="DOE Joint Genome Institute"/>
            <consortium name="Mycorrhizal Genomics Consortium"/>
            <person name="Kohler A."/>
            <person name="Kuo A."/>
            <person name="Nagy L.G."/>
            <person name="Floudas D."/>
            <person name="Copeland A."/>
            <person name="Barry K.W."/>
            <person name="Cichocki N."/>
            <person name="Veneault-Fourrey C."/>
            <person name="LaButti K."/>
            <person name="Lindquist E.A."/>
            <person name="Lipzen A."/>
            <person name="Lundell T."/>
            <person name="Morin E."/>
            <person name="Murat C."/>
            <person name="Riley R."/>
            <person name="Ohm R."/>
            <person name="Sun H."/>
            <person name="Tunlid A."/>
            <person name="Henrissat B."/>
            <person name="Grigoriev I.V."/>
            <person name="Hibbett D.S."/>
            <person name="Martin F."/>
        </authorList>
    </citation>
    <scope>NUCLEOTIDE SEQUENCE [LARGE SCALE GENOMIC DNA]</scope>
    <source>
        <strain evidence="3">Foug A</strain>
    </source>
</reference>
<feature type="region of interest" description="Disordered" evidence="1">
    <location>
        <begin position="18"/>
        <end position="70"/>
    </location>
</feature>
<name>A0A0C3CQS4_9AGAM</name>
<accession>A0A0C3CQS4</accession>
<protein>
    <submittedName>
        <fullName evidence="2">Uncharacterized protein</fullName>
    </submittedName>
</protein>
<evidence type="ECO:0000313" key="3">
    <source>
        <dbReference type="Proteomes" id="UP000053989"/>
    </source>
</evidence>
<sequence>MDSSTLVLVNTLISNVQKNSPEVKNEPSGIPITPLREIPDGTETSSGRTTDCEDNAENKLSPGQAKVVQEAEQQLTTPQHEMIEKRAHVVGVPHSFRFGRPRDDDNMSRGEGPSKGKGKGLDPGNWGGIDFTNEDIDLDAQCTALETWKTVPEWAHSQSNVPQIEELPNNDTGKAYGHATSHVSVPAGPPVVPEAVVRIHAPCSIG</sequence>
<evidence type="ECO:0000256" key="1">
    <source>
        <dbReference type="SAM" id="MobiDB-lite"/>
    </source>
</evidence>
<dbReference type="HOGENOM" id="CLU_1195484_0_0_1"/>
<feature type="compositionally biased region" description="Basic and acidic residues" evidence="1">
    <location>
        <begin position="100"/>
        <end position="114"/>
    </location>
</feature>
<evidence type="ECO:0000313" key="2">
    <source>
        <dbReference type="EMBL" id="KIM50955.1"/>
    </source>
</evidence>